<comment type="caution">
    <text evidence="1">The sequence shown here is derived from an EMBL/GenBank/DDBJ whole genome shotgun (WGS) entry which is preliminary data.</text>
</comment>
<sequence length="152" mass="16454">MPAGLFRIMRPPPGPVSRPPRRPSCLAAAPRPHPYARPRLTHEPVPSASSLAPGGQHAGVARCLDPTWSPFALPGVVQCLTRAAELPSSLLERRENVALYSPVRPAATSTPEPARANPHTRVTFAGCLQLYEHGSLHIVDPESGEHLRRLHI</sequence>
<evidence type="ECO:0000313" key="2">
    <source>
        <dbReference type="Proteomes" id="UP001140087"/>
    </source>
</evidence>
<reference evidence="1" key="1">
    <citation type="submission" date="2022-07" db="EMBL/GenBank/DDBJ databases">
        <title>Phylogenomic reconstructions and comparative analyses of Kickxellomycotina fungi.</title>
        <authorList>
            <person name="Reynolds N.K."/>
            <person name="Stajich J.E."/>
            <person name="Barry K."/>
            <person name="Grigoriev I.V."/>
            <person name="Crous P."/>
            <person name="Smith M.E."/>
        </authorList>
    </citation>
    <scope>NUCLEOTIDE SEQUENCE</scope>
    <source>
        <strain evidence="1">BCRC 34780</strain>
    </source>
</reference>
<organism evidence="1 2">
    <name type="scientific">Coemansia helicoidea</name>
    <dbReference type="NCBI Taxonomy" id="1286919"/>
    <lineage>
        <taxon>Eukaryota</taxon>
        <taxon>Fungi</taxon>
        <taxon>Fungi incertae sedis</taxon>
        <taxon>Zoopagomycota</taxon>
        <taxon>Kickxellomycotina</taxon>
        <taxon>Kickxellomycetes</taxon>
        <taxon>Kickxellales</taxon>
        <taxon>Kickxellaceae</taxon>
        <taxon>Coemansia</taxon>
    </lineage>
</organism>
<dbReference type="Proteomes" id="UP001140087">
    <property type="component" value="Unassembled WGS sequence"/>
</dbReference>
<name>A0ACC1KU90_9FUNG</name>
<accession>A0ACC1KU90</accession>
<evidence type="ECO:0000313" key="1">
    <source>
        <dbReference type="EMBL" id="KAJ2795061.1"/>
    </source>
</evidence>
<proteinExistence type="predicted"/>
<gene>
    <name evidence="1" type="ORF">H4R21_005265</name>
</gene>
<protein>
    <submittedName>
        <fullName evidence="1">Uncharacterized protein</fullName>
    </submittedName>
</protein>
<keyword evidence="2" id="KW-1185">Reference proteome</keyword>
<dbReference type="EMBL" id="JANBUN010002289">
    <property type="protein sequence ID" value="KAJ2795061.1"/>
    <property type="molecule type" value="Genomic_DNA"/>
</dbReference>